<proteinExistence type="predicted"/>
<gene>
    <name evidence="1" type="ORF">PPL_00862</name>
</gene>
<dbReference type="GeneID" id="31356393"/>
<organism evidence="1 2">
    <name type="scientific">Heterostelium pallidum (strain ATCC 26659 / Pp 5 / PN500)</name>
    <name type="common">Cellular slime mold</name>
    <name type="synonym">Polysphondylium pallidum</name>
    <dbReference type="NCBI Taxonomy" id="670386"/>
    <lineage>
        <taxon>Eukaryota</taxon>
        <taxon>Amoebozoa</taxon>
        <taxon>Evosea</taxon>
        <taxon>Eumycetozoa</taxon>
        <taxon>Dictyostelia</taxon>
        <taxon>Acytosteliales</taxon>
        <taxon>Acytosteliaceae</taxon>
        <taxon>Heterostelium</taxon>
    </lineage>
</organism>
<evidence type="ECO:0000313" key="2">
    <source>
        <dbReference type="Proteomes" id="UP000001396"/>
    </source>
</evidence>
<comment type="caution">
    <text evidence="1">The sequence shown here is derived from an EMBL/GenBank/DDBJ whole genome shotgun (WGS) entry which is preliminary data.</text>
</comment>
<dbReference type="RefSeq" id="XP_020437740.1">
    <property type="nucleotide sequence ID" value="XM_020571882.1"/>
</dbReference>
<protein>
    <submittedName>
        <fullName evidence="1">Uncharacterized protein</fullName>
    </submittedName>
</protein>
<sequence>MIRSLLENGKQEYPYTLDIIGGNDIEIYKLLYLHRISEFKAEILDVILRDVSLHFIEFMYENRSDKSVDPFQFYRGDLFSFLIEQDSFNKLQFFIKVRESECLRNRAISSLQQYRRCRIYIQELSKDFTLDTIALMLILIPQ</sequence>
<accession>D3AYU3</accession>
<dbReference type="EMBL" id="ADBJ01000004">
    <property type="protein sequence ID" value="EFA85633.1"/>
    <property type="molecule type" value="Genomic_DNA"/>
</dbReference>
<keyword evidence="2" id="KW-1185">Reference proteome</keyword>
<dbReference type="Proteomes" id="UP000001396">
    <property type="component" value="Unassembled WGS sequence"/>
</dbReference>
<dbReference type="AlphaFoldDB" id="D3AYU3"/>
<reference evidence="1 2" key="1">
    <citation type="journal article" date="2011" name="Genome Res.">
        <title>Phylogeny-wide analysis of social amoeba genomes highlights ancient origins for complex intercellular communication.</title>
        <authorList>
            <person name="Heidel A.J."/>
            <person name="Lawal H.M."/>
            <person name="Felder M."/>
            <person name="Schilde C."/>
            <person name="Helps N.R."/>
            <person name="Tunggal B."/>
            <person name="Rivero F."/>
            <person name="John U."/>
            <person name="Schleicher M."/>
            <person name="Eichinger L."/>
            <person name="Platzer M."/>
            <person name="Noegel A.A."/>
            <person name="Schaap P."/>
            <person name="Gloeckner G."/>
        </authorList>
    </citation>
    <scope>NUCLEOTIDE SEQUENCE [LARGE SCALE GENOMIC DNA]</scope>
    <source>
        <strain evidence="2">ATCC 26659 / Pp 5 / PN500</strain>
    </source>
</reference>
<dbReference type="InParanoid" id="D3AYU3"/>
<evidence type="ECO:0000313" key="1">
    <source>
        <dbReference type="EMBL" id="EFA85633.1"/>
    </source>
</evidence>
<name>D3AYU3_HETP5</name>